<dbReference type="AlphaFoldDB" id="A0A2D6YN13"/>
<dbReference type="Proteomes" id="UP000226525">
    <property type="component" value="Unassembled WGS sequence"/>
</dbReference>
<proteinExistence type="predicted"/>
<name>A0A2D6YN13_9DELT</name>
<evidence type="ECO:0000313" key="1">
    <source>
        <dbReference type="EMBL" id="MAH64586.1"/>
    </source>
</evidence>
<sequence>MPNDDFFYCHWIARNEQDIYKVLEESGAEGNWFNSMVQEAHQYLSAYRNSDQILRNYPEDGDKW</sequence>
<comment type="caution">
    <text evidence="1">The sequence shown here is derived from an EMBL/GenBank/DDBJ whole genome shotgun (WGS) entry which is preliminary data.</text>
</comment>
<gene>
    <name evidence="1" type="ORF">CMN54_14325</name>
</gene>
<evidence type="ECO:0000313" key="2">
    <source>
        <dbReference type="Proteomes" id="UP000226525"/>
    </source>
</evidence>
<reference evidence="2" key="1">
    <citation type="submission" date="2017-09" db="EMBL/GenBank/DDBJ databases">
        <title>The Reconstruction of 2,631 Draft Metagenome-Assembled Genomes from the Global Oceans.</title>
        <authorList>
            <person name="Tully B.J."/>
            <person name="Graham E.D."/>
            <person name="Heidelberg J.F."/>
        </authorList>
    </citation>
    <scope>NUCLEOTIDE SEQUENCE [LARGE SCALE GENOMIC DNA]</scope>
</reference>
<protein>
    <submittedName>
        <fullName evidence="1">Uncharacterized protein</fullName>
    </submittedName>
</protein>
<accession>A0A2D6YN13</accession>
<organism evidence="1 2">
    <name type="scientific">SAR324 cluster bacterium</name>
    <dbReference type="NCBI Taxonomy" id="2024889"/>
    <lineage>
        <taxon>Bacteria</taxon>
        <taxon>Deltaproteobacteria</taxon>
        <taxon>SAR324 cluster</taxon>
    </lineage>
</organism>
<dbReference type="EMBL" id="NZEX01000172">
    <property type="protein sequence ID" value="MAH64586.1"/>
    <property type="molecule type" value="Genomic_DNA"/>
</dbReference>